<proteinExistence type="predicted"/>
<organism evidence="1 2">
    <name type="scientific">Achlya hypogyna</name>
    <name type="common">Oomycete</name>
    <name type="synonym">Protoachlya hypogyna</name>
    <dbReference type="NCBI Taxonomy" id="1202772"/>
    <lineage>
        <taxon>Eukaryota</taxon>
        <taxon>Sar</taxon>
        <taxon>Stramenopiles</taxon>
        <taxon>Oomycota</taxon>
        <taxon>Saprolegniomycetes</taxon>
        <taxon>Saprolegniales</taxon>
        <taxon>Achlyaceae</taxon>
        <taxon>Achlya</taxon>
    </lineage>
</organism>
<evidence type="ECO:0000313" key="1">
    <source>
        <dbReference type="EMBL" id="OQR84103.1"/>
    </source>
</evidence>
<protein>
    <submittedName>
        <fullName evidence="1">Uncharacterized protein</fullName>
    </submittedName>
</protein>
<keyword evidence="2" id="KW-1185">Reference proteome</keyword>
<accession>A0A1V9YEC4</accession>
<comment type="caution">
    <text evidence="1">The sequence shown here is derived from an EMBL/GenBank/DDBJ whole genome shotgun (WGS) entry which is preliminary data.</text>
</comment>
<sequence length="67" mass="7221">MAGLLKTIWGSGQSRAFKAGSWAAAAGLAAGWYFYDKSKESSFSTSDADEWNKEILAKKAKNAKTTN</sequence>
<name>A0A1V9YEC4_ACHHY</name>
<dbReference type="EMBL" id="JNBR01001935">
    <property type="protein sequence ID" value="OQR84103.1"/>
    <property type="molecule type" value="Genomic_DNA"/>
</dbReference>
<dbReference type="AlphaFoldDB" id="A0A1V9YEC4"/>
<gene>
    <name evidence="1" type="ORF">ACHHYP_13893</name>
</gene>
<dbReference type="Proteomes" id="UP000243579">
    <property type="component" value="Unassembled WGS sequence"/>
</dbReference>
<reference evidence="1 2" key="1">
    <citation type="journal article" date="2014" name="Genome Biol. Evol.">
        <title>The secreted proteins of Achlya hypogyna and Thraustotheca clavata identify the ancestral oomycete secretome and reveal gene acquisitions by horizontal gene transfer.</title>
        <authorList>
            <person name="Misner I."/>
            <person name="Blouin N."/>
            <person name="Leonard G."/>
            <person name="Richards T.A."/>
            <person name="Lane C.E."/>
        </authorList>
    </citation>
    <scope>NUCLEOTIDE SEQUENCE [LARGE SCALE GENOMIC DNA]</scope>
    <source>
        <strain evidence="1 2">ATCC 48635</strain>
    </source>
</reference>
<evidence type="ECO:0000313" key="2">
    <source>
        <dbReference type="Proteomes" id="UP000243579"/>
    </source>
</evidence>